<keyword evidence="7" id="KW-1185">Reference proteome</keyword>
<dbReference type="InterPro" id="IPR004843">
    <property type="entry name" value="Calcineurin-like_PHP"/>
</dbReference>
<dbReference type="InterPro" id="IPR015914">
    <property type="entry name" value="PAPs_N"/>
</dbReference>
<name>A0A2P8G833_9BACT</name>
<dbReference type="EMBL" id="PYAS01000004">
    <property type="protein sequence ID" value="PSL30130.1"/>
    <property type="molecule type" value="Genomic_DNA"/>
</dbReference>
<dbReference type="SUPFAM" id="SSF49363">
    <property type="entry name" value="Purple acid phosphatase, N-terminal domain"/>
    <property type="match status" value="1"/>
</dbReference>
<evidence type="ECO:0000259" key="5">
    <source>
        <dbReference type="Pfam" id="PF18962"/>
    </source>
</evidence>
<dbReference type="InterPro" id="IPR008963">
    <property type="entry name" value="Purple_acid_Pase-like_N"/>
</dbReference>
<evidence type="ECO:0000256" key="2">
    <source>
        <dbReference type="SAM" id="MobiDB-lite"/>
    </source>
</evidence>
<evidence type="ECO:0000313" key="7">
    <source>
        <dbReference type="Proteomes" id="UP000241964"/>
    </source>
</evidence>
<keyword evidence="1" id="KW-0732">Signal</keyword>
<accession>A0A2P8G833</accession>
<evidence type="ECO:0000256" key="1">
    <source>
        <dbReference type="ARBA" id="ARBA00022729"/>
    </source>
</evidence>
<dbReference type="PANTHER" id="PTHR22953:SF153">
    <property type="entry name" value="PURPLE ACID PHOSPHATASE"/>
    <property type="match status" value="1"/>
</dbReference>
<evidence type="ECO:0000313" key="6">
    <source>
        <dbReference type="EMBL" id="PSL30130.1"/>
    </source>
</evidence>
<dbReference type="OrthoDB" id="9809781at2"/>
<dbReference type="PANTHER" id="PTHR22953">
    <property type="entry name" value="ACID PHOSPHATASE RELATED"/>
    <property type="match status" value="1"/>
</dbReference>
<comment type="caution">
    <text evidence="6">The sequence shown here is derived from an EMBL/GenBank/DDBJ whole genome shotgun (WGS) entry which is preliminary data.</text>
</comment>
<dbReference type="InterPro" id="IPR039331">
    <property type="entry name" value="PAPs-like"/>
</dbReference>
<evidence type="ECO:0000259" key="3">
    <source>
        <dbReference type="Pfam" id="PF00149"/>
    </source>
</evidence>
<dbReference type="Pfam" id="PF00149">
    <property type="entry name" value="Metallophos"/>
    <property type="match status" value="1"/>
</dbReference>
<feature type="compositionally biased region" description="Polar residues" evidence="2">
    <location>
        <begin position="635"/>
        <end position="666"/>
    </location>
</feature>
<feature type="domain" description="Secretion system C-terminal sorting" evidence="5">
    <location>
        <begin position="1379"/>
        <end position="1446"/>
    </location>
</feature>
<dbReference type="NCBIfam" id="TIGR04183">
    <property type="entry name" value="Por_Secre_tail"/>
    <property type="match status" value="1"/>
</dbReference>
<reference evidence="6 7" key="1">
    <citation type="submission" date="2018-03" db="EMBL/GenBank/DDBJ databases">
        <title>Genomic Encyclopedia of Archaeal and Bacterial Type Strains, Phase II (KMG-II): from individual species to whole genera.</title>
        <authorList>
            <person name="Goeker M."/>
        </authorList>
    </citation>
    <scope>NUCLEOTIDE SEQUENCE [LARGE SCALE GENOMIC DNA]</scope>
    <source>
        <strain evidence="6 7">DSM 29057</strain>
    </source>
</reference>
<feature type="compositionally biased region" description="Polar residues" evidence="2">
    <location>
        <begin position="583"/>
        <end position="595"/>
    </location>
</feature>
<dbReference type="Pfam" id="PF16656">
    <property type="entry name" value="Pur_ac_phosph_N"/>
    <property type="match status" value="1"/>
</dbReference>
<organism evidence="6 7">
    <name type="scientific">Dyadobacter jiangsuensis</name>
    <dbReference type="NCBI Taxonomy" id="1591085"/>
    <lineage>
        <taxon>Bacteria</taxon>
        <taxon>Pseudomonadati</taxon>
        <taxon>Bacteroidota</taxon>
        <taxon>Cytophagia</taxon>
        <taxon>Cytophagales</taxon>
        <taxon>Spirosomataceae</taxon>
        <taxon>Dyadobacter</taxon>
    </lineage>
</organism>
<dbReference type="Gene3D" id="2.60.120.260">
    <property type="entry name" value="Galactose-binding domain-like"/>
    <property type="match status" value="1"/>
</dbReference>
<feature type="region of interest" description="Disordered" evidence="2">
    <location>
        <begin position="634"/>
        <end position="666"/>
    </location>
</feature>
<dbReference type="InterPro" id="IPR026444">
    <property type="entry name" value="Secre_tail"/>
</dbReference>
<feature type="domain" description="Calcineurin-like phosphoesterase" evidence="3">
    <location>
        <begin position="307"/>
        <end position="572"/>
    </location>
</feature>
<sequence>METKPAHQGTRRHMAAGRLVIWMLILITGRAPAQVIVSYQSDWKYVQNGEVQSNTGWAAPGFNDGSWASAKAPFGFGSNAGYTYNTTLQRGLNNTTPNYPVFYFRKNFTVSNVSQYGRLRLRATLDDGIVIYIGGVEVARKNMTPYRAGYAGSPVGTPLYTIDTVLSTSLIQNGTNTIAVELHQTGETSSDIYFDAQLEGQTTTLFRYPYLQLASHNRVTICWYTNIPTGATVRYSSNPDLEIYKEITVSKSDTLHMVTLLNLTPDTRYYYSVGYYVGYEFRQLQYNPAVNYFHTQPDPSDTTRTRRFWLLGDSGAGKSQNPRPYKVRDAYLAYLNARNNPDVDGIIFLGDNSNVSPFEGLQAALDTTLFKFYNRPNDKQLLSHIPSWTVIGNHDYDPDDNYVNKNGTKVPIRKAYHKQSAASFSTFAHPDSAQFGGEPTYNKKGYYSFNQGNIHFVVLNPPLIESSDVGQNWERRFQTTSYFDVFSKNSIALDDSTNSAIDMLPQVQWLVKDLKANKQKWTVVTFHLPPFSTIGHFPTEYDMKRVQEKLLPILETPEYHVDALIVSHTHAYERAGMIRKKTGQQTRTSDYTQTGGLSGNGNLGRYPATKPYTKTNNETAYTYILSGSAGRGWVNPNNSSEVDGGYTNSSDIKHPSTSNPPLDNLTGDNTTDFYHKLGGSVELVFQQNRLDVKFIKESDTSPMYTIADSFVVMKDVGVKKTITVQNGGDAVKLTASWVGSYNWYSAQQPSQLLASGIRDLSVGPASSSTFYVKDQNGYLADTFIVNVTNPKPVVVGDTLIPYKSQWLYPLLAGIISRETKLDKLCIAPWTFSAPPFEMPAQAPIGVGHNDEAHQLSISLIEKVVIPAERLWFRRSFILNGSAQTYASFKLTLLRDKNLSGRKSYIASLQSLLINGQAAEITATTSKDVANGREEVTYTLSNKGFAYGINYLLVSYYLTPAGGFAYPINAATDPFTFDAQLISTPLTLAPPPITKQFKLGTVASAPQDCAGDTVSVQFTAAGNESGFPIIYEARLVTASGDIPIGEGAASPIIGTLPGNLARGNYPVKVATKNAFMAEQQGPAILINEPAGATILPAPADTVWKGEKIAVPVHFTGTGPWQYILPDSTAGTSAVADTILQTKTRASGPYALRSVRNGCGSGQISGSVEITVKEPVLAAGKPVRLTFTPRKTALCNGDSISISYAVTGPDKQRTYTAEISDVYGDFAKPTTLASSTANPLIARLPVSLMEGDQYRIRIRPNDPDVDFTLTPSEQVILRKTAEAEFSLSKMAVYEGEELKLDLLLGGTLPVAYYLRYGTDTFFGDSNDPVIERTFNLSQTTVFSLDSVRNVCGYGTVGGSRTVTVSLVVGVDPLLSKDIIAYPNPSTQKLTLKSKRPWQKNVPWRIVSSNGQLIRNGTVTTASGTPLEIDVSLLPSGLYVLELGHGTPQSSTWRIVKK</sequence>
<dbReference type="Gene3D" id="3.60.21.10">
    <property type="match status" value="1"/>
</dbReference>
<gene>
    <name evidence="6" type="ORF">CLV60_10472</name>
</gene>
<feature type="domain" description="Purple acid phosphatase N-terminal" evidence="4">
    <location>
        <begin position="211"/>
        <end position="276"/>
    </location>
</feature>
<protein>
    <submittedName>
        <fullName evidence="6">Putative secreted protein (Por secretion system target)</fullName>
    </submittedName>
</protein>
<dbReference type="GO" id="GO:0003993">
    <property type="term" value="F:acid phosphatase activity"/>
    <property type="evidence" value="ECO:0007669"/>
    <property type="project" value="InterPro"/>
</dbReference>
<feature type="region of interest" description="Disordered" evidence="2">
    <location>
        <begin position="581"/>
        <end position="610"/>
    </location>
</feature>
<dbReference type="SUPFAM" id="SSF56300">
    <property type="entry name" value="Metallo-dependent phosphatases"/>
    <property type="match status" value="1"/>
</dbReference>
<dbReference type="InterPro" id="IPR029052">
    <property type="entry name" value="Metallo-depent_PP-like"/>
</dbReference>
<dbReference type="Pfam" id="PF18962">
    <property type="entry name" value="Por_Secre_tail"/>
    <property type="match status" value="1"/>
</dbReference>
<proteinExistence type="predicted"/>
<dbReference type="SUPFAM" id="SSF49785">
    <property type="entry name" value="Galactose-binding domain-like"/>
    <property type="match status" value="1"/>
</dbReference>
<dbReference type="RefSeq" id="WP_106595043.1">
    <property type="nucleotide sequence ID" value="NZ_PYAS01000004.1"/>
</dbReference>
<dbReference type="Gene3D" id="2.60.40.380">
    <property type="entry name" value="Purple acid phosphatase-like, N-terminal"/>
    <property type="match status" value="1"/>
</dbReference>
<dbReference type="InterPro" id="IPR008979">
    <property type="entry name" value="Galactose-bd-like_sf"/>
</dbReference>
<dbReference type="GO" id="GO:0046872">
    <property type="term" value="F:metal ion binding"/>
    <property type="evidence" value="ECO:0007669"/>
    <property type="project" value="InterPro"/>
</dbReference>
<dbReference type="Proteomes" id="UP000241964">
    <property type="component" value="Unassembled WGS sequence"/>
</dbReference>
<evidence type="ECO:0000259" key="4">
    <source>
        <dbReference type="Pfam" id="PF16656"/>
    </source>
</evidence>